<dbReference type="PANTHER" id="PTHR31390:SF2">
    <property type="entry name" value="EXPRESSED PROTEIN"/>
    <property type="match status" value="1"/>
</dbReference>
<protein>
    <submittedName>
        <fullName evidence="2">Uncharacterized protein</fullName>
    </submittedName>
</protein>
<evidence type="ECO:0000313" key="3">
    <source>
        <dbReference type="Proteomes" id="UP000236630"/>
    </source>
</evidence>
<dbReference type="Pfam" id="PF12043">
    <property type="entry name" value="DUF3527"/>
    <property type="match status" value="1"/>
</dbReference>
<evidence type="ECO:0000256" key="1">
    <source>
        <dbReference type="SAM" id="MobiDB-lite"/>
    </source>
</evidence>
<name>A0A2H5P2P5_CITUN</name>
<evidence type="ECO:0000313" key="2">
    <source>
        <dbReference type="EMBL" id="GAY46648.1"/>
    </source>
</evidence>
<feature type="region of interest" description="Disordered" evidence="1">
    <location>
        <begin position="1"/>
        <end position="36"/>
    </location>
</feature>
<dbReference type="Proteomes" id="UP000236630">
    <property type="component" value="Unassembled WGS sequence"/>
</dbReference>
<feature type="compositionally biased region" description="Basic and acidic residues" evidence="1">
    <location>
        <begin position="12"/>
        <end position="27"/>
    </location>
</feature>
<dbReference type="AlphaFoldDB" id="A0A2H5P2P5"/>
<gene>
    <name evidence="2" type="ORF">CUMW_098680</name>
</gene>
<dbReference type="PANTHER" id="PTHR31390">
    <property type="entry name" value="EXPRESSED PROTEIN"/>
    <property type="match status" value="1"/>
</dbReference>
<dbReference type="EMBL" id="BDQV01000034">
    <property type="protein sequence ID" value="GAY46648.1"/>
    <property type="molecule type" value="Genomic_DNA"/>
</dbReference>
<accession>A0A2H5P2P5</accession>
<proteinExistence type="predicted"/>
<feature type="compositionally biased region" description="Polar residues" evidence="1">
    <location>
        <begin position="1"/>
        <end position="11"/>
    </location>
</feature>
<dbReference type="EMBL" id="BDQV01000034">
    <property type="protein sequence ID" value="GAY46649.1"/>
    <property type="molecule type" value="Genomic_DNA"/>
</dbReference>
<reference evidence="2 3" key="1">
    <citation type="journal article" date="2017" name="Front. Genet.">
        <title>Draft sequencing of the heterozygous diploid genome of Satsuma (Citrus unshiu Marc.) using a hybrid assembly approach.</title>
        <authorList>
            <person name="Shimizu T."/>
            <person name="Tanizawa Y."/>
            <person name="Mochizuki T."/>
            <person name="Nagasaki H."/>
            <person name="Yoshioka T."/>
            <person name="Toyoda A."/>
            <person name="Fujiyama A."/>
            <person name="Kaminuma E."/>
            <person name="Nakamura Y."/>
        </authorList>
    </citation>
    <scope>NUCLEOTIDE SEQUENCE [LARGE SCALE GENOMIC DNA]</scope>
    <source>
        <strain evidence="3">cv. Miyagawa wase</strain>
    </source>
</reference>
<dbReference type="STRING" id="55188.A0A2H5P2P5"/>
<comment type="caution">
    <text evidence="2">The sequence shown here is derived from an EMBL/GenBank/DDBJ whole genome shotgun (WGS) entry which is preliminary data.</text>
</comment>
<dbReference type="InterPro" id="IPR021916">
    <property type="entry name" value="DUF3527"/>
</dbReference>
<organism evidence="2 3">
    <name type="scientific">Citrus unshiu</name>
    <name type="common">Satsuma mandarin</name>
    <name type="synonym">Citrus nobilis var. unshiu</name>
    <dbReference type="NCBI Taxonomy" id="55188"/>
    <lineage>
        <taxon>Eukaryota</taxon>
        <taxon>Viridiplantae</taxon>
        <taxon>Streptophyta</taxon>
        <taxon>Embryophyta</taxon>
        <taxon>Tracheophyta</taxon>
        <taxon>Spermatophyta</taxon>
        <taxon>Magnoliopsida</taxon>
        <taxon>eudicotyledons</taxon>
        <taxon>Gunneridae</taxon>
        <taxon>Pentapetalae</taxon>
        <taxon>rosids</taxon>
        <taxon>malvids</taxon>
        <taxon>Sapindales</taxon>
        <taxon>Rutaceae</taxon>
        <taxon>Aurantioideae</taxon>
        <taxon>Citrus</taxon>
    </lineage>
</organism>
<keyword evidence="3" id="KW-1185">Reference proteome</keyword>
<sequence length="691" mass="76112">MENKLGNTRNDGQGKEDSLDSLGKELEVSGDNGLDSSELKSRRLVKRVNSQQTLILNVKQLFSSRSSIKNFFCRSTHGLDTKIPKHMVTLDERYLRRCLELIHKSASKAAQCNISVDLGSAKMGFMWDDMNVAKCRTENACDSARFIFECPMITGSESVVISPAGQWVVGSIMGSKSMINILKSPLLSKLGKLDGDGNFRRTSVNDVKGSISYDFMKSPGGFSGYSPQKIEKQTWMLGNHKHGSEIAHKRLASASSTNSTCSDQSSSSASTSTSLGVLQCMWDGGNPHFVFSIDDRKEVFVANLSNSESGNSKSMDYMYSFHWRKGGQKEHEICDNESLLVGKMKVSISFNLCPDNSKIMETQFTLFGSNEDFGGGMQTSRQAARKSKGLSKKVVDAFRTTHSFKRRTLSKFGGSSAILENSSWEPCQNLGGNDDSLGAACLLENHLPPNLELAAIIVKEHLPENRQEEVGGWGMKFLKKVGIKKTVETLKTSAPSASFAWDTGGCSTSMDIVIPAGFHGGPRTRSGGPLGIIERWRSGGCCDCGGWDLGCPLTVLGTRLSKKEAIYQADMHDECNSFDLFVNGSKQGAPMLRMVNLCSLSQLQWHLFILRVPHSDLKMYRVEVAVSRTRMEIVELEGASRYRGDHCITFFRKGVVKSHTPQVVGGATNKCYAVKLQEYETDTTLSRFVQM</sequence>